<name>A0A8J8AYA4_9GAMM</name>
<dbReference type="Proteomes" id="UP000675747">
    <property type="component" value="Unassembled WGS sequence"/>
</dbReference>
<dbReference type="GO" id="GO:0042773">
    <property type="term" value="P:ATP synthesis coupled electron transport"/>
    <property type="evidence" value="ECO:0007669"/>
    <property type="project" value="TreeGrafter"/>
</dbReference>
<dbReference type="Pfam" id="PF00034">
    <property type="entry name" value="Cytochrom_C"/>
    <property type="match status" value="1"/>
</dbReference>
<dbReference type="GO" id="GO:0005507">
    <property type="term" value="F:copper ion binding"/>
    <property type="evidence" value="ECO:0007669"/>
    <property type="project" value="InterPro"/>
</dbReference>
<feature type="transmembrane region" description="Helical" evidence="17">
    <location>
        <begin position="74"/>
        <end position="98"/>
    </location>
</feature>
<dbReference type="SUPFAM" id="SSF49503">
    <property type="entry name" value="Cupredoxins"/>
    <property type="match status" value="1"/>
</dbReference>
<protein>
    <recommendedName>
        <fullName evidence="14">Cytochrome aa3 subunit 2</fullName>
    </recommendedName>
</protein>
<evidence type="ECO:0000313" key="22">
    <source>
        <dbReference type="Proteomes" id="UP000675747"/>
    </source>
</evidence>
<evidence type="ECO:0000313" key="21">
    <source>
        <dbReference type="EMBL" id="MBS7457234.1"/>
    </source>
</evidence>
<dbReference type="NCBIfam" id="TIGR02866">
    <property type="entry name" value="CoxB"/>
    <property type="match status" value="1"/>
</dbReference>
<keyword evidence="4 16" id="KW-0349">Heme</keyword>
<dbReference type="RefSeq" id="WP_211927145.1">
    <property type="nucleotide sequence ID" value="NZ_JAGQFT020000005.1"/>
</dbReference>
<keyword evidence="5" id="KW-0679">Respiratory chain</keyword>
<dbReference type="GO" id="GO:0016491">
    <property type="term" value="F:oxidoreductase activity"/>
    <property type="evidence" value="ECO:0007669"/>
    <property type="project" value="InterPro"/>
</dbReference>
<evidence type="ECO:0000256" key="11">
    <source>
        <dbReference type="ARBA" id="ARBA00023008"/>
    </source>
</evidence>
<keyword evidence="6 17" id="KW-0812">Transmembrane</keyword>
<evidence type="ECO:0000256" key="4">
    <source>
        <dbReference type="ARBA" id="ARBA00022617"/>
    </source>
</evidence>
<keyword evidence="11" id="KW-0186">Copper</keyword>
<evidence type="ECO:0000256" key="1">
    <source>
        <dbReference type="ARBA" id="ARBA00004141"/>
    </source>
</evidence>
<feature type="domain" description="Cytochrome oxidase subunit II copper A binding" evidence="18">
    <location>
        <begin position="108"/>
        <end position="223"/>
    </location>
</feature>
<dbReference type="Pfam" id="PF00116">
    <property type="entry name" value="COX2"/>
    <property type="match status" value="1"/>
</dbReference>
<evidence type="ECO:0000256" key="14">
    <source>
        <dbReference type="ARBA" id="ARBA00031399"/>
    </source>
</evidence>
<dbReference type="PANTHER" id="PTHR22888">
    <property type="entry name" value="CYTOCHROME C OXIDASE, SUBUNIT II"/>
    <property type="match status" value="1"/>
</dbReference>
<evidence type="ECO:0000256" key="16">
    <source>
        <dbReference type="PROSITE-ProRule" id="PRU00433"/>
    </source>
</evidence>
<dbReference type="InterPro" id="IPR001505">
    <property type="entry name" value="Copper_CuA"/>
</dbReference>
<comment type="similarity">
    <text evidence="2">Belongs to the cytochrome c oxidase subunit 2 family.</text>
</comment>
<keyword evidence="10 16" id="KW-0408">Iron</keyword>
<evidence type="ECO:0000256" key="12">
    <source>
        <dbReference type="ARBA" id="ARBA00023136"/>
    </source>
</evidence>
<dbReference type="InterPro" id="IPR008972">
    <property type="entry name" value="Cupredoxin"/>
</dbReference>
<dbReference type="PROSITE" id="PS51007">
    <property type="entry name" value="CYTC"/>
    <property type="match status" value="1"/>
</dbReference>
<reference evidence="21 22" key="1">
    <citation type="journal article" date="2021" name="Microbiol. Resour. Announc.">
        <title>Draft Genome Sequence of Coralloluteibacterium stylophorae LMG 29479T.</title>
        <authorList>
            <person name="Karlyshev A.V."/>
            <person name="Kudryashova E.B."/>
            <person name="Ariskina E.V."/>
            <person name="Conroy A.P."/>
            <person name="Abidueva E.Y."/>
        </authorList>
    </citation>
    <scope>NUCLEOTIDE SEQUENCE [LARGE SCALE GENOMIC DNA]</scope>
    <source>
        <strain evidence="21 22">LMG 29479</strain>
    </source>
</reference>
<evidence type="ECO:0000256" key="10">
    <source>
        <dbReference type="ARBA" id="ARBA00023004"/>
    </source>
</evidence>
<dbReference type="PROSITE" id="PS50857">
    <property type="entry name" value="COX2_CUA"/>
    <property type="match status" value="1"/>
</dbReference>
<evidence type="ECO:0000256" key="6">
    <source>
        <dbReference type="ARBA" id="ARBA00022692"/>
    </source>
</evidence>
<dbReference type="PANTHER" id="PTHR22888:SF9">
    <property type="entry name" value="CYTOCHROME C OXIDASE SUBUNIT 2"/>
    <property type="match status" value="1"/>
</dbReference>
<dbReference type="CDD" id="cd04213">
    <property type="entry name" value="CuRO_CcO_Caa3_II"/>
    <property type="match status" value="1"/>
</dbReference>
<gene>
    <name evidence="20" type="primary">coxB</name>
    <name evidence="21" type="ORF">KB893_008800</name>
    <name evidence="20" type="ORF">KB893_11990</name>
</gene>
<dbReference type="PROSITE" id="PS51257">
    <property type="entry name" value="PROKAR_LIPOPROTEIN"/>
    <property type="match status" value="1"/>
</dbReference>
<dbReference type="GO" id="GO:0016020">
    <property type="term" value="C:membrane"/>
    <property type="evidence" value="ECO:0007669"/>
    <property type="project" value="UniProtKB-SubCell"/>
</dbReference>
<feature type="transmembrane region" description="Helical" evidence="17">
    <location>
        <begin position="37"/>
        <end position="62"/>
    </location>
</feature>
<feature type="domain" description="Cytochrome c" evidence="19">
    <location>
        <begin position="232"/>
        <end position="324"/>
    </location>
</feature>
<reference evidence="20" key="2">
    <citation type="submission" date="2021-04" db="EMBL/GenBank/DDBJ databases">
        <authorList>
            <person name="Karlyshev A.V."/>
        </authorList>
    </citation>
    <scope>NUCLEOTIDE SEQUENCE</scope>
    <source>
        <strain evidence="20">LMG 29479</strain>
    </source>
</reference>
<keyword evidence="3" id="KW-0813">Transport</keyword>
<evidence type="ECO:0000256" key="17">
    <source>
        <dbReference type="SAM" id="Phobius"/>
    </source>
</evidence>
<keyword evidence="8" id="KW-0249">Electron transport</keyword>
<organism evidence="20">
    <name type="scientific">Coralloluteibacterium stylophorae</name>
    <dbReference type="NCBI Taxonomy" id="1776034"/>
    <lineage>
        <taxon>Bacteria</taxon>
        <taxon>Pseudomonadati</taxon>
        <taxon>Pseudomonadota</taxon>
        <taxon>Gammaproteobacteria</taxon>
        <taxon>Lysobacterales</taxon>
        <taxon>Lysobacteraceae</taxon>
        <taxon>Coralloluteibacterium</taxon>
    </lineage>
</organism>
<accession>A0A8J8AYA4</accession>
<comment type="subcellular location">
    <subcellularLocation>
        <location evidence="1">Membrane</location>
        <topology evidence="1">Multi-pass membrane protein</topology>
    </subcellularLocation>
</comment>
<dbReference type="InterPro" id="IPR009056">
    <property type="entry name" value="Cyt_c-like_dom"/>
</dbReference>
<dbReference type="InterPro" id="IPR002429">
    <property type="entry name" value="CcO_II-like_C"/>
</dbReference>
<evidence type="ECO:0000259" key="19">
    <source>
        <dbReference type="PROSITE" id="PS51007"/>
    </source>
</evidence>
<evidence type="ECO:0000256" key="15">
    <source>
        <dbReference type="ARBA" id="ARBA00047816"/>
    </source>
</evidence>
<evidence type="ECO:0000256" key="7">
    <source>
        <dbReference type="ARBA" id="ARBA00022723"/>
    </source>
</evidence>
<dbReference type="EMBL" id="JAGQFT020000005">
    <property type="protein sequence ID" value="MBS7457234.1"/>
    <property type="molecule type" value="Genomic_DNA"/>
</dbReference>
<evidence type="ECO:0000256" key="9">
    <source>
        <dbReference type="ARBA" id="ARBA00022989"/>
    </source>
</evidence>
<evidence type="ECO:0000256" key="2">
    <source>
        <dbReference type="ARBA" id="ARBA00007866"/>
    </source>
</evidence>
<comment type="function">
    <text evidence="13">Subunits I and II form the functional core of the enzyme complex. Electrons originating in cytochrome c are transferred via heme a and Cu(A) to the binuclear center formed by heme a3 and Cu(B).</text>
</comment>
<evidence type="ECO:0000256" key="3">
    <source>
        <dbReference type="ARBA" id="ARBA00022448"/>
    </source>
</evidence>
<keyword evidence="22" id="KW-1185">Reference proteome</keyword>
<proteinExistence type="inferred from homology"/>
<evidence type="ECO:0000256" key="13">
    <source>
        <dbReference type="ARBA" id="ARBA00024688"/>
    </source>
</evidence>
<dbReference type="PROSITE" id="PS00078">
    <property type="entry name" value="COX2"/>
    <property type="match status" value="1"/>
</dbReference>
<dbReference type="EMBL" id="JAGQFT010000110">
    <property type="protein sequence ID" value="MBR0563227.1"/>
    <property type="molecule type" value="Genomic_DNA"/>
</dbReference>
<evidence type="ECO:0000313" key="20">
    <source>
        <dbReference type="EMBL" id="MBR0563227.1"/>
    </source>
</evidence>
<dbReference type="InterPro" id="IPR045187">
    <property type="entry name" value="CcO_II"/>
</dbReference>
<dbReference type="GO" id="GO:0004129">
    <property type="term" value="F:cytochrome-c oxidase activity"/>
    <property type="evidence" value="ECO:0007669"/>
    <property type="project" value="UniProtKB-EC"/>
</dbReference>
<comment type="caution">
    <text evidence="20">The sequence shown here is derived from an EMBL/GenBank/DDBJ whole genome shotgun (WGS) entry which is preliminary data.</text>
</comment>
<dbReference type="InterPro" id="IPR036909">
    <property type="entry name" value="Cyt_c-like_dom_sf"/>
</dbReference>
<keyword evidence="9 17" id="KW-1133">Transmembrane helix</keyword>
<sequence>MKLRGCIPALVVAPLLAGCNRIQSAFAPFGVEAERTLVLTWIMGVSAAVLLVAVGALGWWAVRAREGSLSISGGMRFIAWAGGVFPAVVLLALLLYALPMMKPLPLAEDALRLRVEGEQFWWRMRYRPETAGAVETANELRLPAGEAVHITLAGNDVIHSFWVPGLAGKMDMIPGHDNELVVHALTPGVYRGVCTEFCGLSHALMAFDVVVMAPAEFEAWLEREARPASADAAGHPGRALFDDYGCAGCHRIRGHTDDAGIGPDLTHFGARRTLAAGTLPMSREAIAGFIRHPEQRKPGVRMPAFPHMPADDALRIADYLQELD</sequence>
<dbReference type="GO" id="GO:0020037">
    <property type="term" value="F:heme binding"/>
    <property type="evidence" value="ECO:0007669"/>
    <property type="project" value="InterPro"/>
</dbReference>
<evidence type="ECO:0000259" key="18">
    <source>
        <dbReference type="PROSITE" id="PS50857"/>
    </source>
</evidence>
<dbReference type="InterPro" id="IPR034236">
    <property type="entry name" value="CuRO_CcO_Caa3_II"/>
</dbReference>
<keyword evidence="7 16" id="KW-0479">Metal-binding</keyword>
<evidence type="ECO:0000256" key="5">
    <source>
        <dbReference type="ARBA" id="ARBA00022660"/>
    </source>
</evidence>
<comment type="catalytic activity">
    <reaction evidence="15">
        <text>4 Fe(II)-[cytochrome c] + O2 + 8 H(+)(in) = 4 Fe(III)-[cytochrome c] + 2 H2O + 4 H(+)(out)</text>
        <dbReference type="Rhea" id="RHEA:11436"/>
        <dbReference type="Rhea" id="RHEA-COMP:10350"/>
        <dbReference type="Rhea" id="RHEA-COMP:14399"/>
        <dbReference type="ChEBI" id="CHEBI:15377"/>
        <dbReference type="ChEBI" id="CHEBI:15378"/>
        <dbReference type="ChEBI" id="CHEBI:15379"/>
        <dbReference type="ChEBI" id="CHEBI:29033"/>
        <dbReference type="ChEBI" id="CHEBI:29034"/>
        <dbReference type="EC" id="7.1.1.9"/>
    </reaction>
</comment>
<dbReference type="SUPFAM" id="SSF46626">
    <property type="entry name" value="Cytochrome c"/>
    <property type="match status" value="1"/>
</dbReference>
<dbReference type="AlphaFoldDB" id="A0A8J8AYA4"/>
<evidence type="ECO:0000256" key="8">
    <source>
        <dbReference type="ARBA" id="ARBA00022982"/>
    </source>
</evidence>
<keyword evidence="12 17" id="KW-0472">Membrane</keyword>
<dbReference type="Gene3D" id="2.60.40.420">
    <property type="entry name" value="Cupredoxins - blue copper proteins"/>
    <property type="match status" value="1"/>
</dbReference>
<dbReference type="InterPro" id="IPR014222">
    <property type="entry name" value="Cyt_c_oxidase_su2"/>
</dbReference>